<evidence type="ECO:0000256" key="9">
    <source>
        <dbReference type="ARBA" id="ARBA00022833"/>
    </source>
</evidence>
<dbReference type="STRING" id="74649.A0A2P6SC03"/>
<dbReference type="PROSITE" id="PS51270">
    <property type="entry name" value="ZF_CTCHY"/>
    <property type="match status" value="1"/>
</dbReference>
<sequence length="1068" mass="121302">MSNELDVLQRSTMGYANGQSVEFRAFFERCNFLKLIYENYLSVKDEVIYAAVDARVKNIAETYFLQHQNQILVFDHLFKLLISSIQNEENIPSKVLLCFTGSLQTMFSQCMAKEEEQIIPLLIQKFSVEEQASLVWKLLSSIPTNIVAKLIPWLASSLSLDECQHLYKCLSMIVPAEKLLQEVIFTWMEGKDNCAGMTADRNDDTSCAYEFNGVYPIDDMLIWHHAIETELNETLAEEKKMSISGDVINYDLLAFYDRLQFIAEICMFHSIAEETVLYPAVYGEISIFHEHRNEVNLTNEFRYLLESLKSASTIPSTAAKFHSKICSCADQIMTTLKAHFHDEEVKVLPLVRKHLSIKRQQELLHQSLCVMPLKLIERVLPWLVKSLTANEAQNFVNNMQLAAPASDIALVQLFCGWASKASNDCLCSSSSLYIKSMSPSHSVCEKSNSCSTTGIPAQPIDVVFKVHKAIHRDLEYLDTESERLSNCDEIFLQQFIESFCLLWGLYRAHSNAEDFVLYPAMESRDALQNVSHSYTLDHKQEEDAFENISGVLLELSHLHRGTRSGAPISECVGKYYELANKLRIMFMSLRMMVDEHMYREELELWPLFGAHFSVEEQNKMIGFILGTTGAEVLQSMLPWVTSALTEDEWSKMMDTFKNVTKNTMFKEWLGECGKGSSLSTLPPKPETSIFIKGTGFEESHHQIDHTFNSHTRNNLKHQMTSYWIAAQQSLTIAIAVDSSNSEQLGGLSPTFRDHEKTVYGCQHYKRNCKLLAVCCGKLFTCRFCHDIMSDHPMDRKATSKMMCMSCLNIQPVGSVCSTASCNGFPMAKYYCNICNLFDDDRNVYHCPFCNLCRVGKGLGIDYFHCMSCNCCMGMASVNHKCQEKCLETNCPVCNEFLFTSSSRIKALPCGHCMHLACFKTCTQSNSPYTCPVCSRSSGATMMTSTQSSLLVDGDETMEFYSYDQKTEMTSCTDINPEGRFFMRTSLWVNILYQLVLWFEHLDGRLVLPRFLQRLKRGLENGVAGQKAKERCVSCCVVLCGLVLFCVLSTLLILLGFKALGRDKYIQLL</sequence>
<dbReference type="FunFam" id="1.20.120.520:FF:000009">
    <property type="entry name" value="Zinc finger protein BRUTUS"/>
    <property type="match status" value="1"/>
</dbReference>
<evidence type="ECO:0000256" key="4">
    <source>
        <dbReference type="ARBA" id="ARBA00022598"/>
    </source>
</evidence>
<dbReference type="PANTHER" id="PTHR21319:SF61">
    <property type="entry name" value="ZINC FINGER PROTEIN BRUTUS"/>
    <property type="match status" value="1"/>
</dbReference>
<keyword evidence="5 17" id="KW-0812">Transmembrane</keyword>
<dbReference type="Gramene" id="PRQ56197">
    <property type="protein sequence ID" value="PRQ56197"/>
    <property type="gene ID" value="RchiOBHm_Chr1g0333131"/>
</dbReference>
<gene>
    <name evidence="21" type="ORF">RchiOBHm_Chr1g0333131</name>
</gene>
<dbReference type="GO" id="GO:0004839">
    <property type="term" value="F:ubiquitin activating enzyme activity"/>
    <property type="evidence" value="ECO:0007669"/>
    <property type="project" value="UniProtKB-EC"/>
</dbReference>
<dbReference type="GO" id="GO:0008270">
    <property type="term" value="F:zinc ion binding"/>
    <property type="evidence" value="ECO:0007669"/>
    <property type="project" value="UniProtKB-KW"/>
</dbReference>
<name>A0A2P6SC03_ROSCH</name>
<evidence type="ECO:0000259" key="18">
    <source>
        <dbReference type="PROSITE" id="PS50089"/>
    </source>
</evidence>
<dbReference type="GO" id="GO:0034756">
    <property type="term" value="P:regulation of iron ion transport"/>
    <property type="evidence" value="ECO:0007669"/>
    <property type="project" value="UniProtKB-ARBA"/>
</dbReference>
<keyword evidence="21" id="KW-0012">Acyltransferase</keyword>
<dbReference type="EC" id="6.2.1.45" evidence="21"/>
<keyword evidence="4 21" id="KW-0436">Ligase</keyword>
<evidence type="ECO:0000256" key="6">
    <source>
        <dbReference type="ARBA" id="ARBA00022723"/>
    </source>
</evidence>
<dbReference type="GO" id="GO:0005634">
    <property type="term" value="C:nucleus"/>
    <property type="evidence" value="ECO:0007669"/>
    <property type="project" value="UniProtKB-SubCell"/>
</dbReference>
<dbReference type="Proteomes" id="UP000238479">
    <property type="component" value="Chromosome 1"/>
</dbReference>
<feature type="domain" description="CHY-type" evidence="19">
    <location>
        <begin position="754"/>
        <end position="823"/>
    </location>
</feature>
<keyword evidence="11" id="KW-0408">Iron</keyword>
<evidence type="ECO:0000256" key="16">
    <source>
        <dbReference type="PROSITE-ProRule" id="PRU00601"/>
    </source>
</evidence>
<dbReference type="EMBL" id="PDCK01000039">
    <property type="protein sequence ID" value="PRQ56197.1"/>
    <property type="molecule type" value="Genomic_DNA"/>
</dbReference>
<evidence type="ECO:0000256" key="8">
    <source>
        <dbReference type="ARBA" id="ARBA00022786"/>
    </source>
</evidence>
<dbReference type="InterPro" id="IPR008913">
    <property type="entry name" value="Znf_CHY"/>
</dbReference>
<dbReference type="PROSITE" id="PS50089">
    <property type="entry name" value="ZF_RING_2"/>
    <property type="match status" value="1"/>
</dbReference>
<evidence type="ECO:0000256" key="14">
    <source>
        <dbReference type="ARBA" id="ARBA00053847"/>
    </source>
</evidence>
<dbReference type="InterPro" id="IPR013083">
    <property type="entry name" value="Znf_RING/FYVE/PHD"/>
</dbReference>
<dbReference type="PROSITE" id="PS51266">
    <property type="entry name" value="ZF_CHY"/>
    <property type="match status" value="1"/>
</dbReference>
<evidence type="ECO:0000256" key="17">
    <source>
        <dbReference type="SAM" id="Phobius"/>
    </source>
</evidence>
<comment type="function">
    <text evidence="14">Probable E3 ubiquitin-protein ligase that may regulate the response to iron deficiency and thus contributes to iron homeostasis.</text>
</comment>
<keyword evidence="10 17" id="KW-1133">Transmembrane helix</keyword>
<evidence type="ECO:0000256" key="10">
    <source>
        <dbReference type="ARBA" id="ARBA00022989"/>
    </source>
</evidence>
<dbReference type="SMART" id="SM00184">
    <property type="entry name" value="RING"/>
    <property type="match status" value="1"/>
</dbReference>
<evidence type="ECO:0000256" key="3">
    <source>
        <dbReference type="ARBA" id="ARBA00004906"/>
    </source>
</evidence>
<protein>
    <submittedName>
        <fullName evidence="21">Putative aminoacyltransferase, E1 ubiquitin-activating enzyme</fullName>
        <ecNumber evidence="21">2.3.2.-</ecNumber>
        <ecNumber evidence="21">6.2.1.45</ecNumber>
    </submittedName>
</protein>
<evidence type="ECO:0000256" key="13">
    <source>
        <dbReference type="ARBA" id="ARBA00023242"/>
    </source>
</evidence>
<dbReference type="PANTHER" id="PTHR21319">
    <property type="entry name" value="RING FINGER AND CHY ZINC FINGER DOMAIN-CONTAINING PROTEIN 1"/>
    <property type="match status" value="1"/>
</dbReference>
<proteinExistence type="predicted"/>
<dbReference type="GO" id="GO:0006511">
    <property type="term" value="P:ubiquitin-dependent protein catabolic process"/>
    <property type="evidence" value="ECO:0007669"/>
    <property type="project" value="TreeGrafter"/>
</dbReference>
<evidence type="ECO:0000259" key="20">
    <source>
        <dbReference type="PROSITE" id="PS51270"/>
    </source>
</evidence>
<reference evidence="21 22" key="1">
    <citation type="journal article" date="2018" name="Nat. Genet.">
        <title>The Rosa genome provides new insights in the design of modern roses.</title>
        <authorList>
            <person name="Bendahmane M."/>
        </authorList>
    </citation>
    <scope>NUCLEOTIDE SEQUENCE [LARGE SCALE GENOMIC DNA]</scope>
    <source>
        <strain evidence="22">cv. Old Blush</strain>
    </source>
</reference>
<dbReference type="Gene3D" id="1.20.120.520">
    <property type="entry name" value="nmb1532 protein domain like"/>
    <property type="match status" value="3"/>
</dbReference>
<dbReference type="InterPro" id="IPR017921">
    <property type="entry name" value="Znf_CTCHY"/>
</dbReference>
<keyword evidence="13" id="KW-0539">Nucleus</keyword>
<evidence type="ECO:0000313" key="22">
    <source>
        <dbReference type="Proteomes" id="UP000238479"/>
    </source>
</evidence>
<comment type="pathway">
    <text evidence="3">Protein modification; protein ubiquitination.</text>
</comment>
<evidence type="ECO:0000313" key="21">
    <source>
        <dbReference type="EMBL" id="PRQ56197.1"/>
    </source>
</evidence>
<comment type="caution">
    <text evidence="21">The sequence shown here is derived from an EMBL/GenBank/DDBJ whole genome shotgun (WGS) entry which is preliminary data.</text>
</comment>
<dbReference type="OMA" id="CNEFLFT"/>
<dbReference type="Pfam" id="PF05495">
    <property type="entry name" value="zf-CHY"/>
    <property type="match status" value="1"/>
</dbReference>
<evidence type="ECO:0000256" key="12">
    <source>
        <dbReference type="ARBA" id="ARBA00023136"/>
    </source>
</evidence>
<keyword evidence="22" id="KW-1185">Reference proteome</keyword>
<evidence type="ECO:0000256" key="5">
    <source>
        <dbReference type="ARBA" id="ARBA00022692"/>
    </source>
</evidence>
<dbReference type="InterPro" id="IPR037275">
    <property type="entry name" value="Znf_CTCHY_sf"/>
</dbReference>
<evidence type="ECO:0000256" key="2">
    <source>
        <dbReference type="ARBA" id="ARBA00004167"/>
    </source>
</evidence>
<dbReference type="GO" id="GO:0061630">
    <property type="term" value="F:ubiquitin protein ligase activity"/>
    <property type="evidence" value="ECO:0007669"/>
    <property type="project" value="UniProtKB-ARBA"/>
</dbReference>
<keyword evidence="9" id="KW-0862">Zinc</keyword>
<evidence type="ECO:0000256" key="1">
    <source>
        <dbReference type="ARBA" id="ARBA00004123"/>
    </source>
</evidence>
<keyword evidence="7 16" id="KW-0863">Zinc-finger</keyword>
<feature type="domain" description="RING-type" evidence="18">
    <location>
        <begin position="890"/>
        <end position="934"/>
    </location>
</feature>
<evidence type="ECO:0000259" key="19">
    <source>
        <dbReference type="PROSITE" id="PS51266"/>
    </source>
</evidence>
<dbReference type="CDD" id="cd16464">
    <property type="entry name" value="RING-H2_Pirh2-like"/>
    <property type="match status" value="1"/>
</dbReference>
<dbReference type="EC" id="2.3.2.-" evidence="21"/>
<organism evidence="21 22">
    <name type="scientific">Rosa chinensis</name>
    <name type="common">China rose</name>
    <dbReference type="NCBI Taxonomy" id="74649"/>
    <lineage>
        <taxon>Eukaryota</taxon>
        <taxon>Viridiplantae</taxon>
        <taxon>Streptophyta</taxon>
        <taxon>Embryophyta</taxon>
        <taxon>Tracheophyta</taxon>
        <taxon>Spermatophyta</taxon>
        <taxon>Magnoliopsida</taxon>
        <taxon>eudicotyledons</taxon>
        <taxon>Gunneridae</taxon>
        <taxon>Pentapetalae</taxon>
        <taxon>rosids</taxon>
        <taxon>fabids</taxon>
        <taxon>Rosales</taxon>
        <taxon>Rosaceae</taxon>
        <taxon>Rosoideae</taxon>
        <taxon>Rosoideae incertae sedis</taxon>
        <taxon>Rosa</taxon>
    </lineage>
</organism>
<dbReference type="Gene3D" id="3.30.40.10">
    <property type="entry name" value="Zinc/RING finger domain, C3HC4 (zinc finger)"/>
    <property type="match status" value="1"/>
</dbReference>
<evidence type="ECO:0000256" key="7">
    <source>
        <dbReference type="ARBA" id="ARBA00022771"/>
    </source>
</evidence>
<comment type="subcellular location">
    <subcellularLocation>
        <location evidence="2">Membrane</location>
        <topology evidence="2">Single-pass membrane protein</topology>
    </subcellularLocation>
    <subcellularLocation>
        <location evidence="1">Nucleus</location>
    </subcellularLocation>
</comment>
<dbReference type="AlphaFoldDB" id="A0A2P6SC03"/>
<comment type="subunit">
    <text evidence="15">Binds zinc and iron ions.</text>
</comment>
<evidence type="ECO:0000256" key="15">
    <source>
        <dbReference type="ARBA" id="ARBA00063786"/>
    </source>
</evidence>
<dbReference type="InterPro" id="IPR001841">
    <property type="entry name" value="Znf_RING"/>
</dbReference>
<accession>A0A2P6SC03</accession>
<dbReference type="SUPFAM" id="SSF161245">
    <property type="entry name" value="Zinc hairpin stack"/>
    <property type="match status" value="1"/>
</dbReference>
<feature type="domain" description="CTCHY-type" evidence="20">
    <location>
        <begin position="826"/>
        <end position="889"/>
    </location>
</feature>
<keyword evidence="6" id="KW-0479">Metal-binding</keyword>
<dbReference type="SUPFAM" id="SSF161219">
    <property type="entry name" value="CHY zinc finger-like"/>
    <property type="match status" value="1"/>
</dbReference>
<dbReference type="SUPFAM" id="SSF57850">
    <property type="entry name" value="RING/U-box"/>
    <property type="match status" value="1"/>
</dbReference>
<keyword evidence="21" id="KW-0808">Transferase</keyword>
<keyword evidence="8" id="KW-0833">Ubl conjugation pathway</keyword>
<dbReference type="InterPro" id="IPR037274">
    <property type="entry name" value="Znf_CHY_sf"/>
</dbReference>
<dbReference type="GO" id="GO:0098711">
    <property type="term" value="P:iron ion import across plasma membrane"/>
    <property type="evidence" value="ECO:0007669"/>
    <property type="project" value="UniProtKB-ARBA"/>
</dbReference>
<keyword evidence="12 17" id="KW-0472">Membrane</keyword>
<dbReference type="CDD" id="cd12108">
    <property type="entry name" value="Hr-like"/>
    <property type="match status" value="2"/>
</dbReference>
<dbReference type="FunFam" id="3.30.40.10:FF:000208">
    <property type="entry name" value="Zinc finger protein-related isoform 1"/>
    <property type="match status" value="1"/>
</dbReference>
<evidence type="ECO:0000256" key="11">
    <source>
        <dbReference type="ARBA" id="ARBA00023004"/>
    </source>
</evidence>
<feature type="transmembrane region" description="Helical" evidence="17">
    <location>
        <begin position="1036"/>
        <end position="1056"/>
    </location>
</feature>
<dbReference type="GO" id="GO:0016020">
    <property type="term" value="C:membrane"/>
    <property type="evidence" value="ECO:0007669"/>
    <property type="project" value="UniProtKB-SubCell"/>
</dbReference>